<dbReference type="AlphaFoldDB" id="A0A2G8JUZ8"/>
<evidence type="ECO:0000313" key="6">
    <source>
        <dbReference type="Proteomes" id="UP000230750"/>
    </source>
</evidence>
<feature type="compositionally biased region" description="Polar residues" evidence="3">
    <location>
        <begin position="193"/>
        <end position="203"/>
    </location>
</feature>
<proteinExistence type="predicted"/>
<comment type="caution">
    <text evidence="5">The sequence shown here is derived from an EMBL/GenBank/DDBJ whole genome shotgun (WGS) entry which is preliminary data.</text>
</comment>
<gene>
    <name evidence="5" type="ORF">BSL78_23626</name>
</gene>
<evidence type="ECO:0000256" key="1">
    <source>
        <dbReference type="ARBA" id="ARBA00022786"/>
    </source>
</evidence>
<evidence type="ECO:0000256" key="2">
    <source>
        <dbReference type="PROSITE-ProRule" id="PRU00104"/>
    </source>
</evidence>
<dbReference type="EMBL" id="MRZV01001229">
    <property type="protein sequence ID" value="PIK39529.1"/>
    <property type="molecule type" value="Genomic_DNA"/>
</dbReference>
<dbReference type="Proteomes" id="UP000230750">
    <property type="component" value="Unassembled WGS sequence"/>
</dbReference>
<keyword evidence="1 2" id="KW-0833">Ubl conjugation pathway</keyword>
<evidence type="ECO:0000313" key="5">
    <source>
        <dbReference type="EMBL" id="PIK39529.1"/>
    </source>
</evidence>
<accession>A0A2G8JUZ8</accession>
<evidence type="ECO:0000256" key="3">
    <source>
        <dbReference type="SAM" id="MobiDB-lite"/>
    </source>
</evidence>
<comment type="caution">
    <text evidence="2">Lacks conserved residue(s) required for the propagation of feature annotation.</text>
</comment>
<evidence type="ECO:0000259" key="4">
    <source>
        <dbReference type="PROSITE" id="PS50237"/>
    </source>
</evidence>
<dbReference type="InterPro" id="IPR000569">
    <property type="entry name" value="HECT_dom"/>
</dbReference>
<reference evidence="5 6" key="1">
    <citation type="journal article" date="2017" name="PLoS Biol.">
        <title>The sea cucumber genome provides insights into morphological evolution and visceral regeneration.</title>
        <authorList>
            <person name="Zhang X."/>
            <person name="Sun L."/>
            <person name="Yuan J."/>
            <person name="Sun Y."/>
            <person name="Gao Y."/>
            <person name="Zhang L."/>
            <person name="Li S."/>
            <person name="Dai H."/>
            <person name="Hamel J.F."/>
            <person name="Liu C."/>
            <person name="Yu Y."/>
            <person name="Liu S."/>
            <person name="Lin W."/>
            <person name="Guo K."/>
            <person name="Jin S."/>
            <person name="Xu P."/>
            <person name="Storey K.B."/>
            <person name="Huan P."/>
            <person name="Zhang T."/>
            <person name="Zhou Y."/>
            <person name="Zhang J."/>
            <person name="Lin C."/>
            <person name="Li X."/>
            <person name="Xing L."/>
            <person name="Huo D."/>
            <person name="Sun M."/>
            <person name="Wang L."/>
            <person name="Mercier A."/>
            <person name="Li F."/>
            <person name="Yang H."/>
            <person name="Xiang J."/>
        </authorList>
    </citation>
    <scope>NUCLEOTIDE SEQUENCE [LARGE SCALE GENOMIC DNA]</scope>
    <source>
        <strain evidence="5">Shaxun</strain>
        <tissue evidence="5">Muscle</tissue>
    </source>
</reference>
<dbReference type="SUPFAM" id="SSF56204">
    <property type="entry name" value="Hect, E3 ligase catalytic domain"/>
    <property type="match status" value="1"/>
</dbReference>
<dbReference type="PROSITE" id="PS50237">
    <property type="entry name" value="HECT"/>
    <property type="match status" value="1"/>
</dbReference>
<dbReference type="InterPro" id="IPR035983">
    <property type="entry name" value="Hect_E3_ubiquitin_ligase"/>
</dbReference>
<feature type="compositionally biased region" description="Low complexity" evidence="3">
    <location>
        <begin position="207"/>
        <end position="253"/>
    </location>
</feature>
<organism evidence="5 6">
    <name type="scientific">Stichopus japonicus</name>
    <name type="common">Sea cucumber</name>
    <dbReference type="NCBI Taxonomy" id="307972"/>
    <lineage>
        <taxon>Eukaryota</taxon>
        <taxon>Metazoa</taxon>
        <taxon>Echinodermata</taxon>
        <taxon>Eleutherozoa</taxon>
        <taxon>Echinozoa</taxon>
        <taxon>Holothuroidea</taxon>
        <taxon>Aspidochirotacea</taxon>
        <taxon>Aspidochirotida</taxon>
        <taxon>Stichopodidae</taxon>
        <taxon>Apostichopus</taxon>
    </lineage>
</organism>
<dbReference type="Gene3D" id="3.90.1750.10">
    <property type="entry name" value="Hect, E3 ligase catalytic domains"/>
    <property type="match status" value="1"/>
</dbReference>
<dbReference type="OrthoDB" id="6157278at2759"/>
<protein>
    <recommendedName>
        <fullName evidence="4">HECT domain-containing protein</fullName>
    </recommendedName>
</protein>
<name>A0A2G8JUZ8_STIJA</name>
<dbReference type="GO" id="GO:0004842">
    <property type="term" value="F:ubiquitin-protein transferase activity"/>
    <property type="evidence" value="ECO:0007669"/>
    <property type="project" value="InterPro"/>
</dbReference>
<keyword evidence="6" id="KW-1185">Reference proteome</keyword>
<feature type="domain" description="HECT" evidence="4">
    <location>
        <begin position="333"/>
        <end position="364"/>
    </location>
</feature>
<sequence length="474" mass="52843">MEEAGPSSNLGSQRTVHNLVGRARAAIAGSSSEAENDNDFDVVRQTFRSFRRRRDTEESLRSSKRGRKFRVEWKGTPFLLRRSNPDYFPSPAECRFLKEQHFGTPDTPFEPFNRNWSIEMLKTKISELYPEKSLGVIGFKFGRCDKGKKIHLVEPTNVRELEKAVGRGKLLVIPNNDIGLTSIESSNRLEESGTPTVTFTTQDRQSRSSALMTASTSTSPARVTTPTVPATALEPNTPTSTATATDTATSQPAGPSTMVLDAAADDELPDFDLQFNVMYDPLDTDPPPKSGTNEMEQDVKQAFLELNMSLSGEVEVTIKREEVVDCLFNIHTNPEICKQKMKVCFEGESGDDFGGLTKEALTLFWNNVTKEFFTGEHITVPGLPLHRLRKEEWKFRSLGRILTHTVALTGALPCRLSQSGIIAMVFDSGVNPEYLWKDFLMFVSPAENVLIYKALNDFASLTPTLLDTLLHFSV</sequence>
<feature type="region of interest" description="Disordered" evidence="3">
    <location>
        <begin position="184"/>
        <end position="254"/>
    </location>
</feature>